<evidence type="ECO:0000313" key="2">
    <source>
        <dbReference type="EMBL" id="BAC83840.1"/>
    </source>
</evidence>
<feature type="compositionally biased region" description="Low complexity" evidence="1">
    <location>
        <begin position="7"/>
        <end position="25"/>
    </location>
</feature>
<accession>Q6Z4K0</accession>
<evidence type="ECO:0000313" key="3">
    <source>
        <dbReference type="Proteomes" id="UP000000763"/>
    </source>
</evidence>
<proteinExistence type="predicted"/>
<reference evidence="3" key="1">
    <citation type="journal article" date="2005" name="Nature">
        <title>The map-based sequence of the rice genome.</title>
        <authorList>
            <consortium name="International rice genome sequencing project (IRGSP)"/>
            <person name="Matsumoto T."/>
            <person name="Wu J."/>
            <person name="Kanamori H."/>
            <person name="Katayose Y."/>
            <person name="Fujisawa M."/>
            <person name="Namiki N."/>
            <person name="Mizuno H."/>
            <person name="Yamamoto K."/>
            <person name="Antonio B.A."/>
            <person name="Baba T."/>
            <person name="Sakata K."/>
            <person name="Nagamura Y."/>
            <person name="Aoki H."/>
            <person name="Arikawa K."/>
            <person name="Arita K."/>
            <person name="Bito T."/>
            <person name="Chiden Y."/>
            <person name="Fujitsuka N."/>
            <person name="Fukunaka R."/>
            <person name="Hamada M."/>
            <person name="Harada C."/>
            <person name="Hayashi A."/>
            <person name="Hijishita S."/>
            <person name="Honda M."/>
            <person name="Hosokawa S."/>
            <person name="Ichikawa Y."/>
            <person name="Idonuma A."/>
            <person name="Iijima M."/>
            <person name="Ikeda M."/>
            <person name="Ikeno M."/>
            <person name="Ito K."/>
            <person name="Ito S."/>
            <person name="Ito T."/>
            <person name="Ito Y."/>
            <person name="Ito Y."/>
            <person name="Iwabuchi A."/>
            <person name="Kamiya K."/>
            <person name="Karasawa W."/>
            <person name="Kurita K."/>
            <person name="Katagiri S."/>
            <person name="Kikuta A."/>
            <person name="Kobayashi H."/>
            <person name="Kobayashi N."/>
            <person name="Machita K."/>
            <person name="Maehara T."/>
            <person name="Masukawa M."/>
            <person name="Mizubayashi T."/>
            <person name="Mukai Y."/>
            <person name="Nagasaki H."/>
            <person name="Nagata Y."/>
            <person name="Naito S."/>
            <person name="Nakashima M."/>
            <person name="Nakama Y."/>
            <person name="Nakamichi Y."/>
            <person name="Nakamura M."/>
            <person name="Meguro A."/>
            <person name="Negishi M."/>
            <person name="Ohta I."/>
            <person name="Ohta T."/>
            <person name="Okamoto M."/>
            <person name="Ono N."/>
            <person name="Saji S."/>
            <person name="Sakaguchi M."/>
            <person name="Sakai K."/>
            <person name="Shibata M."/>
            <person name="Shimokawa T."/>
            <person name="Song J."/>
            <person name="Takazaki Y."/>
            <person name="Terasawa K."/>
            <person name="Tsugane M."/>
            <person name="Tsuji K."/>
            <person name="Ueda S."/>
            <person name="Waki K."/>
            <person name="Yamagata H."/>
            <person name="Yamamoto M."/>
            <person name="Yamamoto S."/>
            <person name="Yamane H."/>
            <person name="Yoshiki S."/>
            <person name="Yoshihara R."/>
            <person name="Yukawa K."/>
            <person name="Zhong H."/>
            <person name="Yano M."/>
            <person name="Yuan Q."/>
            <person name="Ouyang S."/>
            <person name="Liu J."/>
            <person name="Jones K.M."/>
            <person name="Gansberger K."/>
            <person name="Moffat K."/>
            <person name="Hill J."/>
            <person name="Bera J."/>
            <person name="Fadrosh D."/>
            <person name="Jin S."/>
            <person name="Johri S."/>
            <person name="Kim M."/>
            <person name="Overton L."/>
            <person name="Reardon M."/>
            <person name="Tsitrin T."/>
            <person name="Vuong H."/>
            <person name="Weaver B."/>
            <person name="Ciecko A."/>
            <person name="Tallon L."/>
            <person name="Jackson J."/>
            <person name="Pai G."/>
            <person name="Aken S.V."/>
            <person name="Utterback T."/>
            <person name="Reidmuller S."/>
            <person name="Feldblyum T."/>
            <person name="Hsiao J."/>
            <person name="Zismann V."/>
            <person name="Iobst S."/>
            <person name="de Vazeille A.R."/>
            <person name="Buell C.R."/>
            <person name="Ying K."/>
            <person name="Li Y."/>
            <person name="Lu T."/>
            <person name="Huang Y."/>
            <person name="Zhao Q."/>
            <person name="Feng Q."/>
            <person name="Zhang L."/>
            <person name="Zhu J."/>
            <person name="Weng Q."/>
            <person name="Mu J."/>
            <person name="Lu Y."/>
            <person name="Fan D."/>
            <person name="Liu Y."/>
            <person name="Guan J."/>
            <person name="Zhang Y."/>
            <person name="Yu S."/>
            <person name="Liu X."/>
            <person name="Zhang Y."/>
            <person name="Hong G."/>
            <person name="Han B."/>
            <person name="Choisne N."/>
            <person name="Demange N."/>
            <person name="Orjeda G."/>
            <person name="Samain S."/>
            <person name="Cattolico L."/>
            <person name="Pelletier E."/>
            <person name="Couloux A."/>
            <person name="Segurens B."/>
            <person name="Wincker P."/>
            <person name="D'Hont A."/>
            <person name="Scarpelli C."/>
            <person name="Weissenbach J."/>
            <person name="Salanoubat M."/>
            <person name="Quetier F."/>
            <person name="Yu Y."/>
            <person name="Kim H.R."/>
            <person name="Rambo T."/>
            <person name="Currie J."/>
            <person name="Collura K."/>
            <person name="Luo M."/>
            <person name="Yang T."/>
            <person name="Ammiraju J.S.S."/>
            <person name="Engler F."/>
            <person name="Soderlund C."/>
            <person name="Wing R.A."/>
            <person name="Palmer L.E."/>
            <person name="de la Bastide M."/>
            <person name="Spiegel L."/>
            <person name="Nascimento L."/>
            <person name="Zutavern T."/>
            <person name="O'Shaughnessy A."/>
            <person name="Dike S."/>
            <person name="Dedhia N."/>
            <person name="Preston R."/>
            <person name="Balija V."/>
            <person name="McCombie W.R."/>
            <person name="Chow T."/>
            <person name="Chen H."/>
            <person name="Chung M."/>
            <person name="Chen C."/>
            <person name="Shaw J."/>
            <person name="Wu H."/>
            <person name="Hsiao K."/>
            <person name="Chao Y."/>
            <person name="Chu M."/>
            <person name="Cheng C."/>
            <person name="Hour A."/>
            <person name="Lee P."/>
            <person name="Lin S."/>
            <person name="Lin Y."/>
            <person name="Liou J."/>
            <person name="Liu S."/>
            <person name="Hsing Y."/>
            <person name="Raghuvanshi S."/>
            <person name="Mohanty A."/>
            <person name="Bharti A.K."/>
            <person name="Gaur A."/>
            <person name="Gupta V."/>
            <person name="Kumar D."/>
            <person name="Ravi V."/>
            <person name="Vij S."/>
            <person name="Kapur A."/>
            <person name="Khurana P."/>
            <person name="Khurana P."/>
            <person name="Khurana J.P."/>
            <person name="Tyagi A.K."/>
            <person name="Gaikwad K."/>
            <person name="Singh A."/>
            <person name="Dalal V."/>
            <person name="Srivastava S."/>
            <person name="Dixit A."/>
            <person name="Pal A.K."/>
            <person name="Ghazi I.A."/>
            <person name="Yadav M."/>
            <person name="Pandit A."/>
            <person name="Bhargava A."/>
            <person name="Sureshbabu K."/>
            <person name="Batra K."/>
            <person name="Sharma T.R."/>
            <person name="Mohapatra T."/>
            <person name="Singh N.K."/>
            <person name="Messing J."/>
            <person name="Nelson A.B."/>
            <person name="Fuks G."/>
            <person name="Kavchok S."/>
            <person name="Keizer G."/>
            <person name="Linton E."/>
            <person name="Llaca V."/>
            <person name="Song R."/>
            <person name="Tanyolac B."/>
            <person name="Young S."/>
            <person name="Ho-Il K."/>
            <person name="Hahn J.H."/>
            <person name="Sangsakoo G."/>
            <person name="Vanavichit A."/>
            <person name="de Mattos Luiz.A.T."/>
            <person name="Zimmer P.D."/>
            <person name="Malone G."/>
            <person name="Dellagostin O."/>
            <person name="de Oliveira A.C."/>
            <person name="Bevan M."/>
            <person name="Bancroft I."/>
            <person name="Minx P."/>
            <person name="Cordum H."/>
            <person name="Wilson R."/>
            <person name="Cheng Z."/>
            <person name="Jin W."/>
            <person name="Jiang J."/>
            <person name="Leong S.A."/>
            <person name="Iwama H."/>
            <person name="Gojobori T."/>
            <person name="Itoh T."/>
            <person name="Niimura Y."/>
            <person name="Fujii Y."/>
            <person name="Habara T."/>
            <person name="Sakai H."/>
            <person name="Sato Y."/>
            <person name="Wilson G."/>
            <person name="Kumar K."/>
            <person name="McCouch S."/>
            <person name="Juretic N."/>
            <person name="Hoen D."/>
            <person name="Wright S."/>
            <person name="Bruskiewich R."/>
            <person name="Bureau T."/>
            <person name="Miyao A."/>
            <person name="Hirochika H."/>
            <person name="Nishikawa T."/>
            <person name="Kadowaki K."/>
            <person name="Sugiura M."/>
            <person name="Burr B."/>
            <person name="Sasaki T."/>
        </authorList>
    </citation>
    <scope>NUCLEOTIDE SEQUENCE [LARGE SCALE GENOMIC DNA]</scope>
    <source>
        <strain evidence="3">cv. Nipponbare</strain>
    </source>
</reference>
<dbReference type="EMBL" id="AP005172">
    <property type="protein sequence ID" value="BAC83840.1"/>
    <property type="molecule type" value="Genomic_DNA"/>
</dbReference>
<evidence type="ECO:0000256" key="1">
    <source>
        <dbReference type="SAM" id="MobiDB-lite"/>
    </source>
</evidence>
<organism evidence="2 3">
    <name type="scientific">Oryza sativa subsp. japonica</name>
    <name type="common">Rice</name>
    <dbReference type="NCBI Taxonomy" id="39947"/>
    <lineage>
        <taxon>Eukaryota</taxon>
        <taxon>Viridiplantae</taxon>
        <taxon>Streptophyta</taxon>
        <taxon>Embryophyta</taxon>
        <taxon>Tracheophyta</taxon>
        <taxon>Spermatophyta</taxon>
        <taxon>Magnoliopsida</taxon>
        <taxon>Liliopsida</taxon>
        <taxon>Poales</taxon>
        <taxon>Poaceae</taxon>
        <taxon>BOP clade</taxon>
        <taxon>Oryzoideae</taxon>
        <taxon>Oryzeae</taxon>
        <taxon>Oryzinae</taxon>
        <taxon>Oryza</taxon>
        <taxon>Oryza sativa</taxon>
    </lineage>
</organism>
<sequence>MPRVDLSYSSPTSHSLSHSSRNSTSARHRRPPRSSHLASPPPPLQRRDPSPFNMRVRRRGPAPSLGYPACAKGRGGKHCARVINAEGLYLHHGATGDGVGGGGVRLLPSIDLPSSGAALTLEQRRWKGRKALAVWAGGGGATGGKGRRTAPVSG</sequence>
<gene>
    <name evidence="2" type="primary">OSJNBb0002J01.16</name>
</gene>
<dbReference type="AlphaFoldDB" id="Q6Z4K0"/>
<name>Q6Z4K0_ORYSJ</name>
<reference evidence="3" key="2">
    <citation type="journal article" date="2008" name="Nucleic Acids Res.">
        <title>The rice annotation project database (RAP-DB): 2008 update.</title>
        <authorList>
            <consortium name="The rice annotation project (RAP)"/>
        </authorList>
    </citation>
    <scope>GENOME REANNOTATION</scope>
    <source>
        <strain evidence="3">cv. Nipponbare</strain>
    </source>
</reference>
<feature type="region of interest" description="Disordered" evidence="1">
    <location>
        <begin position="1"/>
        <end position="70"/>
    </location>
</feature>
<dbReference type="Proteomes" id="UP000000763">
    <property type="component" value="Chromosome 7"/>
</dbReference>
<protein>
    <submittedName>
        <fullName evidence="2">Uncharacterized protein</fullName>
    </submittedName>
</protein>